<evidence type="ECO:0000256" key="3">
    <source>
        <dbReference type="ARBA" id="ARBA00023125"/>
    </source>
</evidence>
<accession>A0A9D2IIR7</accession>
<dbReference type="Pfam" id="PF00216">
    <property type="entry name" value="Bac_DNA_binding"/>
    <property type="match status" value="1"/>
</dbReference>
<dbReference type="SUPFAM" id="SSF47729">
    <property type="entry name" value="IHF-like DNA-binding proteins"/>
    <property type="match status" value="1"/>
</dbReference>
<evidence type="ECO:0000313" key="5">
    <source>
        <dbReference type="EMBL" id="HIZ10076.1"/>
    </source>
</evidence>
<dbReference type="EMBL" id="DXCF01000032">
    <property type="protein sequence ID" value="HIZ10076.1"/>
    <property type="molecule type" value="Genomic_DNA"/>
</dbReference>
<dbReference type="PRINTS" id="PR01727">
    <property type="entry name" value="DNABINDINGHU"/>
</dbReference>
<dbReference type="InterPro" id="IPR000119">
    <property type="entry name" value="Hist_DNA-bd"/>
</dbReference>
<dbReference type="SMART" id="SM00411">
    <property type="entry name" value="BHL"/>
    <property type="match status" value="1"/>
</dbReference>
<reference evidence="5" key="1">
    <citation type="journal article" date="2021" name="PeerJ">
        <title>Extensive microbial diversity within the chicken gut microbiome revealed by metagenomics and culture.</title>
        <authorList>
            <person name="Gilroy R."/>
            <person name="Ravi A."/>
            <person name="Getino M."/>
            <person name="Pursley I."/>
            <person name="Horton D.L."/>
            <person name="Alikhan N.F."/>
            <person name="Baker D."/>
            <person name="Gharbi K."/>
            <person name="Hall N."/>
            <person name="Watson M."/>
            <person name="Adriaenssens E.M."/>
            <person name="Foster-Nyarko E."/>
            <person name="Jarju S."/>
            <person name="Secka A."/>
            <person name="Antonio M."/>
            <person name="Oren A."/>
            <person name="Chaudhuri R.R."/>
            <person name="La Ragione R."/>
            <person name="Hildebrand F."/>
            <person name="Pallen M.J."/>
        </authorList>
    </citation>
    <scope>NUCLEOTIDE SEQUENCE</scope>
    <source>
        <strain evidence="5">CHK192-19661</strain>
    </source>
</reference>
<dbReference type="GO" id="GO:0003677">
    <property type="term" value="F:DNA binding"/>
    <property type="evidence" value="ECO:0007669"/>
    <property type="project" value="UniProtKB-KW"/>
</dbReference>
<dbReference type="GO" id="GO:0030527">
    <property type="term" value="F:structural constituent of chromatin"/>
    <property type="evidence" value="ECO:0007669"/>
    <property type="project" value="InterPro"/>
</dbReference>
<gene>
    <name evidence="5" type="ORF">H9726_06275</name>
</gene>
<name>A0A9D2IIR7_9FIRM</name>
<sequence length="92" mass="9890">MMNKSDFVAKLAEDAGLKKADAERFLDAFVSNVKELMANGDSLRLVGFGTFEAKERAAKTGVNPATGEKIEIAACKVPSFKPGKGLKEELNK</sequence>
<evidence type="ECO:0000313" key="6">
    <source>
        <dbReference type="Proteomes" id="UP000824025"/>
    </source>
</evidence>
<evidence type="ECO:0000256" key="2">
    <source>
        <dbReference type="ARBA" id="ARBA00023067"/>
    </source>
</evidence>
<reference evidence="5" key="2">
    <citation type="submission" date="2021-04" db="EMBL/GenBank/DDBJ databases">
        <authorList>
            <person name="Gilroy R."/>
        </authorList>
    </citation>
    <scope>NUCLEOTIDE SEQUENCE</scope>
    <source>
        <strain evidence="5">CHK192-19661</strain>
    </source>
</reference>
<dbReference type="InterPro" id="IPR010992">
    <property type="entry name" value="IHF-like_DNA-bd_dom_sf"/>
</dbReference>
<dbReference type="GO" id="GO:0030261">
    <property type="term" value="P:chromosome condensation"/>
    <property type="evidence" value="ECO:0007669"/>
    <property type="project" value="UniProtKB-KW"/>
</dbReference>
<dbReference type="PANTHER" id="PTHR33175">
    <property type="entry name" value="DNA-BINDING PROTEIN HU"/>
    <property type="match status" value="1"/>
</dbReference>
<keyword evidence="3 5" id="KW-0238">DNA-binding</keyword>
<dbReference type="Gene3D" id="4.10.520.10">
    <property type="entry name" value="IHF-like DNA-binding proteins"/>
    <property type="match status" value="1"/>
</dbReference>
<comment type="similarity">
    <text evidence="1 4">Belongs to the bacterial histone-like protein family.</text>
</comment>
<keyword evidence="2" id="KW-0226">DNA condensation</keyword>
<dbReference type="CDD" id="cd13831">
    <property type="entry name" value="HU"/>
    <property type="match status" value="1"/>
</dbReference>
<dbReference type="PANTHER" id="PTHR33175:SF3">
    <property type="entry name" value="DNA-BINDING PROTEIN HU-BETA"/>
    <property type="match status" value="1"/>
</dbReference>
<dbReference type="Proteomes" id="UP000824025">
    <property type="component" value="Unassembled WGS sequence"/>
</dbReference>
<dbReference type="GO" id="GO:0005829">
    <property type="term" value="C:cytosol"/>
    <property type="evidence" value="ECO:0007669"/>
    <property type="project" value="TreeGrafter"/>
</dbReference>
<evidence type="ECO:0000256" key="4">
    <source>
        <dbReference type="RuleBase" id="RU003939"/>
    </source>
</evidence>
<protein>
    <submittedName>
        <fullName evidence="5">HU family DNA-binding protein</fullName>
    </submittedName>
</protein>
<dbReference type="AlphaFoldDB" id="A0A9D2IIR7"/>
<proteinExistence type="inferred from homology"/>
<evidence type="ECO:0000256" key="1">
    <source>
        <dbReference type="ARBA" id="ARBA00010529"/>
    </source>
</evidence>
<comment type="caution">
    <text evidence="5">The sequence shown here is derived from an EMBL/GenBank/DDBJ whole genome shotgun (WGS) entry which is preliminary data.</text>
</comment>
<organism evidence="5 6">
    <name type="scientific">Candidatus Borkfalkia avicola</name>
    <dbReference type="NCBI Taxonomy" id="2838503"/>
    <lineage>
        <taxon>Bacteria</taxon>
        <taxon>Bacillati</taxon>
        <taxon>Bacillota</taxon>
        <taxon>Clostridia</taxon>
        <taxon>Christensenellales</taxon>
        <taxon>Christensenellaceae</taxon>
        <taxon>Candidatus Borkfalkia</taxon>
    </lineage>
</organism>